<proteinExistence type="predicted"/>
<reference evidence="2" key="1">
    <citation type="journal article" date="2019" name="Int. J. Syst. Evol. Microbiol.">
        <title>The Global Catalogue of Microorganisms (GCM) 10K type strain sequencing project: providing services to taxonomists for standard genome sequencing and annotation.</title>
        <authorList>
            <consortium name="The Broad Institute Genomics Platform"/>
            <consortium name="The Broad Institute Genome Sequencing Center for Infectious Disease"/>
            <person name="Wu L."/>
            <person name="Ma J."/>
        </authorList>
    </citation>
    <scope>NUCLEOTIDE SEQUENCE [LARGE SCALE GENOMIC DNA]</scope>
    <source>
        <strain evidence="2">CGMCC 1.12479</strain>
    </source>
</reference>
<dbReference type="SUPFAM" id="SSF53254">
    <property type="entry name" value="Phosphoglycerate mutase-like"/>
    <property type="match status" value="1"/>
</dbReference>
<organism evidence="1 2">
    <name type="scientific">Belliella aquatica</name>
    <dbReference type="NCBI Taxonomy" id="1323734"/>
    <lineage>
        <taxon>Bacteria</taxon>
        <taxon>Pseudomonadati</taxon>
        <taxon>Bacteroidota</taxon>
        <taxon>Cytophagia</taxon>
        <taxon>Cytophagales</taxon>
        <taxon>Cyclobacteriaceae</taxon>
        <taxon>Belliella</taxon>
    </lineage>
</organism>
<gene>
    <name evidence="1" type="ORF">GCM10010993_31240</name>
</gene>
<dbReference type="CDD" id="cd07067">
    <property type="entry name" value="HP_PGM_like"/>
    <property type="match status" value="1"/>
</dbReference>
<protein>
    <submittedName>
        <fullName evidence="1">Phosphoglycerate mutase</fullName>
    </submittedName>
</protein>
<dbReference type="PANTHER" id="PTHR47623">
    <property type="entry name" value="OS09G0287300 PROTEIN"/>
    <property type="match status" value="1"/>
</dbReference>
<sequence>MKKLIIIRHAKSSWDDPYLDDHQRPLAGRGLRDSPRMGQRLKRENIFPDRMISSDAVRAEATALIIAEQLHFPKDKIEFTRKLYHASAYAILELLRNTGDDTNTLFIFGHNPGFNDLIDLLGGEIDNLPTCGQYAFKFDTNAWSQISKKNSQIWFVDYPKKED</sequence>
<comment type="caution">
    <text evidence="1">The sequence shown here is derived from an EMBL/GenBank/DDBJ whole genome shotgun (WGS) entry which is preliminary data.</text>
</comment>
<accession>A0ABQ1N7P0</accession>
<dbReference type="InterPro" id="IPR013078">
    <property type="entry name" value="His_Pase_superF_clade-1"/>
</dbReference>
<evidence type="ECO:0000313" key="2">
    <source>
        <dbReference type="Proteomes" id="UP000635885"/>
    </source>
</evidence>
<dbReference type="Gene3D" id="3.40.50.1240">
    <property type="entry name" value="Phosphoglycerate mutase-like"/>
    <property type="match status" value="1"/>
</dbReference>
<dbReference type="Pfam" id="PF00300">
    <property type="entry name" value="His_Phos_1"/>
    <property type="match status" value="1"/>
</dbReference>
<dbReference type="RefSeq" id="WP_188444040.1">
    <property type="nucleotide sequence ID" value="NZ_BMFD01000015.1"/>
</dbReference>
<evidence type="ECO:0000313" key="1">
    <source>
        <dbReference type="EMBL" id="GGC50483.1"/>
    </source>
</evidence>
<keyword evidence="2" id="KW-1185">Reference proteome</keyword>
<dbReference type="EMBL" id="BMFD01000015">
    <property type="protein sequence ID" value="GGC50483.1"/>
    <property type="molecule type" value="Genomic_DNA"/>
</dbReference>
<dbReference type="InterPro" id="IPR029033">
    <property type="entry name" value="His_PPase_superfam"/>
</dbReference>
<name>A0ABQ1N7P0_9BACT</name>
<dbReference type="Proteomes" id="UP000635885">
    <property type="component" value="Unassembled WGS sequence"/>
</dbReference>
<dbReference type="PANTHER" id="PTHR47623:SF1">
    <property type="entry name" value="OS09G0287300 PROTEIN"/>
    <property type="match status" value="1"/>
</dbReference>